<feature type="transmembrane region" description="Helical" evidence="5">
    <location>
        <begin position="418"/>
        <end position="437"/>
    </location>
</feature>
<evidence type="ECO:0000259" key="6">
    <source>
        <dbReference type="PROSITE" id="PS50850"/>
    </source>
</evidence>
<evidence type="ECO:0000256" key="1">
    <source>
        <dbReference type="ARBA" id="ARBA00004651"/>
    </source>
</evidence>
<gene>
    <name evidence="7" type="ORF">D3226_06355</name>
</gene>
<evidence type="ECO:0000256" key="4">
    <source>
        <dbReference type="ARBA" id="ARBA00023136"/>
    </source>
</evidence>
<feature type="transmembrane region" description="Helical" evidence="5">
    <location>
        <begin position="318"/>
        <end position="339"/>
    </location>
</feature>
<dbReference type="Proteomes" id="UP001646141">
    <property type="component" value="Unassembled WGS sequence"/>
</dbReference>
<feature type="transmembrane region" description="Helical" evidence="5">
    <location>
        <begin position="443"/>
        <end position="462"/>
    </location>
</feature>
<dbReference type="EMBL" id="QYAD01000002">
    <property type="protein sequence ID" value="MBL3689580.1"/>
    <property type="molecule type" value="Genomic_DNA"/>
</dbReference>
<keyword evidence="2 5" id="KW-0812">Transmembrane</keyword>
<dbReference type="Gene3D" id="1.20.1250.20">
    <property type="entry name" value="MFS general substrate transporter like domains"/>
    <property type="match status" value="1"/>
</dbReference>
<dbReference type="InterPro" id="IPR011701">
    <property type="entry name" value="MFS"/>
</dbReference>
<feature type="transmembrane region" description="Helical" evidence="5">
    <location>
        <begin position="351"/>
        <end position="376"/>
    </location>
</feature>
<name>A0ABS1SN28_9MICO</name>
<sequence length="479" mass="47611">MPLQHAGAVHESGSSQSRPLPRVSWWPLVACCLGTFLLLVYTSIVTVALPSIAADLGAGHSAQQWVVNVYTVALAGFLLGAGSIGDTLGIARVYLVGVAAFTVATALAGFAPSVGWLIAGRAVQGVAGAVMFACIPALIGRAYAEPRTRAVAFAVWGAVAGAASAIGTIAGGVLAEFVGWRWLFFAALPFCLIALAAALRLRALPGRPPASGVRPPVDWAGLGCATLGITALAYAITETGSPSGPGLGVLAAALVAGCSAVGFVWAERRAVAPVLPLSLLRTPAYLAALLAAFGYYFAAFGQLPAISNWLQLGEGLGSAATATILLAQLIAFVLASALLSARLRGAGVRGALGWPMLAIAFAAATGLLLLTGVGWITLVPFLVLSGAAAGVISPALPALALAAAPAEVSAAATSGANAARQLGLALGVAVCGSVAAVPESGPLAGAFLVCAVLALSIGILVLRLGAAPETKPQCRAKPG</sequence>
<feature type="transmembrane region" description="Helical" evidence="5">
    <location>
        <begin position="151"/>
        <end position="174"/>
    </location>
</feature>
<feature type="transmembrane region" description="Helical" evidence="5">
    <location>
        <begin position="125"/>
        <end position="144"/>
    </location>
</feature>
<feature type="transmembrane region" description="Helical" evidence="5">
    <location>
        <begin position="25"/>
        <end position="53"/>
    </location>
</feature>
<evidence type="ECO:0000313" key="8">
    <source>
        <dbReference type="Proteomes" id="UP001646141"/>
    </source>
</evidence>
<dbReference type="Pfam" id="PF07690">
    <property type="entry name" value="MFS_1"/>
    <property type="match status" value="1"/>
</dbReference>
<feature type="transmembrane region" description="Helical" evidence="5">
    <location>
        <begin position="382"/>
        <end position="406"/>
    </location>
</feature>
<evidence type="ECO:0000256" key="5">
    <source>
        <dbReference type="SAM" id="Phobius"/>
    </source>
</evidence>
<dbReference type="PROSITE" id="PS50850">
    <property type="entry name" value="MFS"/>
    <property type="match status" value="1"/>
</dbReference>
<feature type="transmembrane region" description="Helical" evidence="5">
    <location>
        <begin position="93"/>
        <end position="119"/>
    </location>
</feature>
<comment type="caution">
    <text evidence="7">The sequence shown here is derived from an EMBL/GenBank/DDBJ whole genome shotgun (WGS) entry which is preliminary data.</text>
</comment>
<dbReference type="Gene3D" id="1.20.1720.10">
    <property type="entry name" value="Multidrug resistance protein D"/>
    <property type="match status" value="1"/>
</dbReference>
<proteinExistence type="predicted"/>
<feature type="transmembrane region" description="Helical" evidence="5">
    <location>
        <begin position="180"/>
        <end position="199"/>
    </location>
</feature>
<feature type="transmembrane region" description="Helical" evidence="5">
    <location>
        <begin position="65"/>
        <end position="81"/>
    </location>
</feature>
<feature type="transmembrane region" description="Helical" evidence="5">
    <location>
        <begin position="278"/>
        <end position="298"/>
    </location>
</feature>
<feature type="domain" description="Major facilitator superfamily (MFS) profile" evidence="6">
    <location>
        <begin position="27"/>
        <end position="469"/>
    </location>
</feature>
<keyword evidence="3 5" id="KW-1133">Transmembrane helix</keyword>
<keyword evidence="4 5" id="KW-0472">Membrane</keyword>
<dbReference type="InterPro" id="IPR036259">
    <property type="entry name" value="MFS_trans_sf"/>
</dbReference>
<feature type="transmembrane region" description="Helical" evidence="5">
    <location>
        <begin position="219"/>
        <end position="236"/>
    </location>
</feature>
<dbReference type="SUPFAM" id="SSF103473">
    <property type="entry name" value="MFS general substrate transporter"/>
    <property type="match status" value="1"/>
</dbReference>
<dbReference type="PANTHER" id="PTHR42718:SF49">
    <property type="entry name" value="EXPORT PROTEIN"/>
    <property type="match status" value="1"/>
</dbReference>
<evidence type="ECO:0000313" key="7">
    <source>
        <dbReference type="EMBL" id="MBL3689580.1"/>
    </source>
</evidence>
<evidence type="ECO:0000256" key="3">
    <source>
        <dbReference type="ARBA" id="ARBA00022989"/>
    </source>
</evidence>
<reference evidence="7 8" key="1">
    <citation type="submission" date="2018-09" db="EMBL/GenBank/DDBJ databases">
        <title>Comparative genomics of Leucobacter spp.</title>
        <authorList>
            <person name="Reis A.C."/>
            <person name="Kolvenbach B.A."/>
            <person name="Corvini P.F.X."/>
            <person name="Nunes O.C."/>
        </authorList>
    </citation>
    <scope>NUCLEOTIDE SEQUENCE [LARGE SCALE GENOMIC DNA]</scope>
    <source>
        <strain evidence="7 8">L-1</strain>
    </source>
</reference>
<evidence type="ECO:0000256" key="2">
    <source>
        <dbReference type="ARBA" id="ARBA00022692"/>
    </source>
</evidence>
<keyword evidence="8" id="KW-1185">Reference proteome</keyword>
<accession>A0ABS1SN28</accession>
<comment type="subcellular location">
    <subcellularLocation>
        <location evidence="1">Cell membrane</location>
        <topology evidence="1">Multi-pass membrane protein</topology>
    </subcellularLocation>
</comment>
<dbReference type="PANTHER" id="PTHR42718">
    <property type="entry name" value="MAJOR FACILITATOR SUPERFAMILY MULTIDRUG TRANSPORTER MFSC"/>
    <property type="match status" value="1"/>
</dbReference>
<feature type="transmembrane region" description="Helical" evidence="5">
    <location>
        <begin position="248"/>
        <end position="266"/>
    </location>
</feature>
<protein>
    <submittedName>
        <fullName evidence="7">MFS transporter</fullName>
    </submittedName>
</protein>
<dbReference type="InterPro" id="IPR020846">
    <property type="entry name" value="MFS_dom"/>
</dbReference>
<organism evidence="7 8">
    <name type="scientific">Leucobacter chromiireducens subsp. chromiireducens</name>
    <dbReference type="NCBI Taxonomy" id="660067"/>
    <lineage>
        <taxon>Bacteria</taxon>
        <taxon>Bacillati</taxon>
        <taxon>Actinomycetota</taxon>
        <taxon>Actinomycetes</taxon>
        <taxon>Micrococcales</taxon>
        <taxon>Microbacteriaceae</taxon>
        <taxon>Leucobacter</taxon>
    </lineage>
</organism>